<name>A0A1Y2P3D2_STRFR</name>
<evidence type="ECO:0000256" key="1">
    <source>
        <dbReference type="SAM" id="MobiDB-lite"/>
    </source>
</evidence>
<sequence length="409" mass="39295">MAAADGVEDLDVLAGVGDAAGQPVAEHHGAPVPVEDEDPVGGAAEGEVGDGPPVVSGEADGCLDEVSGGVRQDQFLAGQPEPGAGLLAQGGGVRGVPSQVAGGADVDGEVAQARRGGVGRGGRGEEDAAVAGGPPRGRVEPYDPGPPQPGRTVLDPVEGAAQVGAGPEPAPGQLGGRRYAVDGAGQPGGGRRGAVQFEQEGQRAGRGVVAGEGQGEAGGRRGAVGGEERDAPAGRQVGGAVAVGPHGGAGVLGEREDGDVVVEGEGDPPVGVAGEGRPGGDDGNGGRAGKGGRAGNGGAVLPGGEAQHGGGGPGGARRFDAEQPQDGDDQRVRHLVEPVEPLFEEVGEEFEEGDARVDGGVQGPDAAGLGGDAAADGRGHLGPGEVVQLGRGQGHGVLPGAAPGPVSEA</sequence>
<feature type="region of interest" description="Disordered" evidence="1">
    <location>
        <begin position="18"/>
        <end position="65"/>
    </location>
</feature>
<proteinExistence type="predicted"/>
<evidence type="ECO:0000313" key="2">
    <source>
        <dbReference type="EMBL" id="OSY54090.1"/>
    </source>
</evidence>
<feature type="compositionally biased region" description="Low complexity" evidence="1">
    <location>
        <begin position="363"/>
        <end position="376"/>
    </location>
</feature>
<organism evidence="2 3">
    <name type="scientific">Streptomyces fradiae ATCC 10745 = DSM 40063</name>
    <dbReference type="NCBI Taxonomy" id="1319510"/>
    <lineage>
        <taxon>Bacteria</taxon>
        <taxon>Bacillati</taxon>
        <taxon>Actinomycetota</taxon>
        <taxon>Actinomycetes</taxon>
        <taxon>Kitasatosporales</taxon>
        <taxon>Streptomycetaceae</taxon>
        <taxon>Streptomyces</taxon>
    </lineage>
</organism>
<feature type="region of interest" description="Disordered" evidence="1">
    <location>
        <begin position="164"/>
        <end position="332"/>
    </location>
</feature>
<dbReference type="Proteomes" id="UP000194318">
    <property type="component" value="Unassembled WGS sequence"/>
</dbReference>
<feature type="region of interest" description="Disordered" evidence="1">
    <location>
        <begin position="349"/>
        <end position="409"/>
    </location>
</feature>
<feature type="region of interest" description="Disordered" evidence="1">
    <location>
        <begin position="114"/>
        <end position="151"/>
    </location>
</feature>
<feature type="compositionally biased region" description="Low complexity" evidence="1">
    <location>
        <begin position="233"/>
        <end position="244"/>
    </location>
</feature>
<reference evidence="2 3" key="1">
    <citation type="submission" date="2016-09" db="EMBL/GenBank/DDBJ databases">
        <title>Streptomyces fradiae DSM40063, a candidate organism with high potential of specific P450 cytochromes.</title>
        <authorList>
            <person name="Grumaz C."/>
            <person name="Vainshtein Y."/>
            <person name="Kirstahler P."/>
            <person name="Sohn K."/>
        </authorList>
    </citation>
    <scope>NUCLEOTIDE SEQUENCE [LARGE SCALE GENOMIC DNA]</scope>
    <source>
        <strain evidence="2 3">DSM 40063</strain>
    </source>
</reference>
<evidence type="ECO:0000313" key="3">
    <source>
        <dbReference type="Proteomes" id="UP000194318"/>
    </source>
</evidence>
<protein>
    <submittedName>
        <fullName evidence="2">Uncharacterized protein</fullName>
    </submittedName>
</protein>
<feature type="compositionally biased region" description="Low complexity" evidence="1">
    <location>
        <begin position="40"/>
        <end position="53"/>
    </location>
</feature>
<feature type="compositionally biased region" description="Gly residues" evidence="1">
    <location>
        <begin position="208"/>
        <end position="225"/>
    </location>
</feature>
<comment type="caution">
    <text evidence="2">The sequence shown here is derived from an EMBL/GenBank/DDBJ whole genome shotgun (WGS) entry which is preliminary data.</text>
</comment>
<gene>
    <name evidence="2" type="ORF">BG846_00250</name>
</gene>
<dbReference type="EMBL" id="MIFZ01000029">
    <property type="protein sequence ID" value="OSY54090.1"/>
    <property type="molecule type" value="Genomic_DNA"/>
</dbReference>
<feature type="compositionally biased region" description="Gly residues" evidence="1">
    <location>
        <begin position="273"/>
        <end position="315"/>
    </location>
</feature>
<feature type="compositionally biased region" description="Acidic residues" evidence="1">
    <location>
        <begin position="256"/>
        <end position="266"/>
    </location>
</feature>
<accession>A0A1Y2P3D2</accession>
<dbReference type="AlphaFoldDB" id="A0A1Y2P3D2"/>